<dbReference type="OrthoDB" id="65569at2759"/>
<protein>
    <recommendedName>
        <fullName evidence="5">Glycoside hydrolase family 1 protein</fullName>
    </recommendedName>
</protein>
<gene>
    <name evidence="3" type="ORF">KUCA_T00004340001</name>
</gene>
<feature type="signal peptide" evidence="2">
    <location>
        <begin position="1"/>
        <end position="19"/>
    </location>
</feature>
<dbReference type="AlphaFoldDB" id="W6MPU3"/>
<reference evidence="3" key="2">
    <citation type="submission" date="2014-02" db="EMBL/GenBank/DDBJ databases">
        <title>Complete DNA sequence of /Kuraishia capsulata/ illustrates novel genomic features among budding yeasts (/Saccharomycotina/).</title>
        <authorList>
            <person name="Morales L."/>
            <person name="Noel B."/>
            <person name="Porcel B."/>
            <person name="Marcet-Houben M."/>
            <person name="Hullo M-F."/>
            <person name="Sacerdot C."/>
            <person name="Tekaia F."/>
            <person name="Leh-Louis V."/>
            <person name="Despons L."/>
            <person name="Khanna V."/>
            <person name="Aury J-M."/>
            <person name="Barbe V."/>
            <person name="Couloux A."/>
            <person name="Labadie K."/>
            <person name="Pelletier E."/>
            <person name="Souciet J-L."/>
            <person name="Boekhout T."/>
            <person name="Gabaldon T."/>
            <person name="Wincker P."/>
            <person name="Dujon B."/>
        </authorList>
    </citation>
    <scope>NUCLEOTIDE SEQUENCE</scope>
    <source>
        <strain evidence="3">CBS 1993</strain>
    </source>
</reference>
<evidence type="ECO:0000313" key="4">
    <source>
        <dbReference type="Proteomes" id="UP000019384"/>
    </source>
</evidence>
<dbReference type="PROSITE" id="PS00653">
    <property type="entry name" value="GLYCOSYL_HYDROL_F1_2"/>
    <property type="match status" value="1"/>
</dbReference>
<dbReference type="EMBL" id="HG793129">
    <property type="protein sequence ID" value="CDK28358.1"/>
    <property type="molecule type" value="Genomic_DNA"/>
</dbReference>
<evidence type="ECO:0008006" key="5">
    <source>
        <dbReference type="Google" id="ProtNLM"/>
    </source>
</evidence>
<sequence length="566" mass="63366">MFIHKILLSVAFCLGHVASSPVKHHSTSTSITAAPSASIDAAYTSSLLSSLWAPLNVSYADVTTVAEPTPIPSTDLIAPPVMPKLESQYRLPADFLWGLAGAAFQNEGAVDADGRGPSVWDTLGHLVDGFITDGTTGDIADNHYYLYKQDAQRLKAIGIKTYSLSVSWTRIFPFGNGTVNEAGLNHYIDEVNYLISLGIEPVVTLFHFDLPQTLQDWYYGFLGEQIVDDYANYARTVFEALAPLGVKTWITMNEPELACSNLYPRLTEETPAELFARPNLTTNEIIYKCGHNTLLAHAKAVDILRKEIEPVYGPAKVSYKGAWFYSEPLTNSTDDIRASQRQNNLAINWFGHPVWKGDYSDLHKEILGDILPKFSKEEIALVKSSVDFYAHDFYNGHYYTAPDEGFDACVANVSDANWPSCAVSTNIAPGGWPTGPAGGTSHNFNTPQLFRDALRFINATYAPNEIIITEFGFPVYHESQMELGQARYDLDRTIYFQDYLREILGAYNEDKIPIKGAIAWGTMDNLEWNSGLEVKFGLQYVNYTTQERYYKQSLHYLTQFFDHYIQ</sequence>
<proteinExistence type="inferred from homology"/>
<dbReference type="PANTHER" id="PTHR10353">
    <property type="entry name" value="GLYCOSYL HYDROLASE"/>
    <property type="match status" value="1"/>
</dbReference>
<evidence type="ECO:0000256" key="2">
    <source>
        <dbReference type="SAM" id="SignalP"/>
    </source>
</evidence>
<evidence type="ECO:0000256" key="1">
    <source>
        <dbReference type="RuleBase" id="RU003690"/>
    </source>
</evidence>
<dbReference type="STRING" id="1382522.W6MPU3"/>
<accession>W6MPU3</accession>
<dbReference type="InterPro" id="IPR017853">
    <property type="entry name" value="GH"/>
</dbReference>
<reference evidence="3" key="1">
    <citation type="submission" date="2013-12" db="EMBL/GenBank/DDBJ databases">
        <authorList>
            <person name="Genoscope - CEA"/>
        </authorList>
    </citation>
    <scope>NUCLEOTIDE SEQUENCE</scope>
    <source>
        <strain evidence="3">CBS 1993</strain>
    </source>
</reference>
<dbReference type="Gene3D" id="3.20.20.80">
    <property type="entry name" value="Glycosidases"/>
    <property type="match status" value="1"/>
</dbReference>
<keyword evidence="4" id="KW-1185">Reference proteome</keyword>
<dbReference type="Pfam" id="PF00232">
    <property type="entry name" value="Glyco_hydro_1"/>
    <property type="match status" value="1"/>
</dbReference>
<organism evidence="3 4">
    <name type="scientific">Kuraishia capsulata CBS 1993</name>
    <dbReference type="NCBI Taxonomy" id="1382522"/>
    <lineage>
        <taxon>Eukaryota</taxon>
        <taxon>Fungi</taxon>
        <taxon>Dikarya</taxon>
        <taxon>Ascomycota</taxon>
        <taxon>Saccharomycotina</taxon>
        <taxon>Pichiomycetes</taxon>
        <taxon>Pichiales</taxon>
        <taxon>Pichiaceae</taxon>
        <taxon>Kuraishia</taxon>
    </lineage>
</organism>
<dbReference type="GO" id="GO:0008422">
    <property type="term" value="F:beta-glucosidase activity"/>
    <property type="evidence" value="ECO:0007669"/>
    <property type="project" value="TreeGrafter"/>
</dbReference>
<dbReference type="RefSeq" id="XP_022460348.1">
    <property type="nucleotide sequence ID" value="XM_022601065.1"/>
</dbReference>
<dbReference type="InterPro" id="IPR033132">
    <property type="entry name" value="GH_1_N_CS"/>
</dbReference>
<dbReference type="PRINTS" id="PR00131">
    <property type="entry name" value="GLHYDRLASE1"/>
</dbReference>
<feature type="chain" id="PRO_5004880662" description="Glycoside hydrolase family 1 protein" evidence="2">
    <location>
        <begin position="20"/>
        <end position="566"/>
    </location>
</feature>
<dbReference type="GO" id="GO:0005975">
    <property type="term" value="P:carbohydrate metabolic process"/>
    <property type="evidence" value="ECO:0007669"/>
    <property type="project" value="InterPro"/>
</dbReference>
<dbReference type="InterPro" id="IPR001360">
    <property type="entry name" value="Glyco_hydro_1"/>
</dbReference>
<dbReference type="HOGENOM" id="CLU_001859_1_3_1"/>
<keyword evidence="2" id="KW-0732">Signal</keyword>
<dbReference type="SUPFAM" id="SSF51445">
    <property type="entry name" value="(Trans)glycosidases"/>
    <property type="match status" value="1"/>
</dbReference>
<evidence type="ECO:0000313" key="3">
    <source>
        <dbReference type="EMBL" id="CDK28358.1"/>
    </source>
</evidence>
<dbReference type="Proteomes" id="UP000019384">
    <property type="component" value="Unassembled WGS sequence"/>
</dbReference>
<comment type="similarity">
    <text evidence="1">Belongs to the glycosyl hydrolase 1 family.</text>
</comment>
<dbReference type="GeneID" id="34521736"/>
<name>W6MPU3_9ASCO</name>
<dbReference type="PANTHER" id="PTHR10353:SF53">
    <property type="entry name" value="BETA-1,4-GLUCOSIDASE (EUROFUNG)"/>
    <property type="match status" value="1"/>
</dbReference>